<keyword evidence="1" id="KW-0378">Hydrolase</keyword>
<evidence type="ECO:0000256" key="1">
    <source>
        <dbReference type="ARBA" id="ARBA00022801"/>
    </source>
</evidence>
<dbReference type="PANTHER" id="PTHR23088:SF27">
    <property type="entry name" value="DEAMINATED GLUTATHIONE AMIDASE"/>
    <property type="match status" value="1"/>
</dbReference>
<dbReference type="Gramene" id="Mp1g25110.1">
    <property type="protein sequence ID" value="Mp1g25110.1.cds"/>
    <property type="gene ID" value="Mp1g25110"/>
</dbReference>
<protein>
    <recommendedName>
        <fullName evidence="2">CN hydrolase domain-containing protein</fullName>
    </recommendedName>
</protein>
<keyword evidence="4" id="KW-1185">Reference proteome</keyword>
<dbReference type="OrthoDB" id="10250282at2759"/>
<feature type="domain" description="CN hydrolase" evidence="2">
    <location>
        <begin position="36"/>
        <end position="286"/>
    </location>
</feature>
<dbReference type="Proteomes" id="UP000244005">
    <property type="component" value="Unassembled WGS sequence"/>
</dbReference>
<dbReference type="Pfam" id="PF00795">
    <property type="entry name" value="CN_hydrolase"/>
    <property type="match status" value="1"/>
</dbReference>
<dbReference type="AlphaFoldDB" id="A0A2R6WSD0"/>
<name>A0A2R6WSD0_MARPO</name>
<reference evidence="4" key="1">
    <citation type="journal article" date="2017" name="Cell">
        <title>Insights into land plant evolution garnered from the Marchantia polymorpha genome.</title>
        <authorList>
            <person name="Bowman J.L."/>
            <person name="Kohchi T."/>
            <person name="Yamato K.T."/>
            <person name="Jenkins J."/>
            <person name="Shu S."/>
            <person name="Ishizaki K."/>
            <person name="Yamaoka S."/>
            <person name="Nishihama R."/>
            <person name="Nakamura Y."/>
            <person name="Berger F."/>
            <person name="Adam C."/>
            <person name="Aki S.S."/>
            <person name="Althoff F."/>
            <person name="Araki T."/>
            <person name="Arteaga-Vazquez M.A."/>
            <person name="Balasubrmanian S."/>
            <person name="Barry K."/>
            <person name="Bauer D."/>
            <person name="Boehm C.R."/>
            <person name="Briginshaw L."/>
            <person name="Caballero-Perez J."/>
            <person name="Catarino B."/>
            <person name="Chen F."/>
            <person name="Chiyoda S."/>
            <person name="Chovatia M."/>
            <person name="Davies K.M."/>
            <person name="Delmans M."/>
            <person name="Demura T."/>
            <person name="Dierschke T."/>
            <person name="Dolan L."/>
            <person name="Dorantes-Acosta A.E."/>
            <person name="Eklund D.M."/>
            <person name="Florent S.N."/>
            <person name="Flores-Sandoval E."/>
            <person name="Fujiyama A."/>
            <person name="Fukuzawa H."/>
            <person name="Galik B."/>
            <person name="Grimanelli D."/>
            <person name="Grimwood J."/>
            <person name="Grossniklaus U."/>
            <person name="Hamada T."/>
            <person name="Haseloff J."/>
            <person name="Hetherington A.J."/>
            <person name="Higo A."/>
            <person name="Hirakawa Y."/>
            <person name="Hundley H.N."/>
            <person name="Ikeda Y."/>
            <person name="Inoue K."/>
            <person name="Inoue S.I."/>
            <person name="Ishida S."/>
            <person name="Jia Q."/>
            <person name="Kakita M."/>
            <person name="Kanazawa T."/>
            <person name="Kawai Y."/>
            <person name="Kawashima T."/>
            <person name="Kennedy M."/>
            <person name="Kinose K."/>
            <person name="Kinoshita T."/>
            <person name="Kohara Y."/>
            <person name="Koide E."/>
            <person name="Komatsu K."/>
            <person name="Kopischke S."/>
            <person name="Kubo M."/>
            <person name="Kyozuka J."/>
            <person name="Lagercrantz U."/>
            <person name="Lin S.S."/>
            <person name="Lindquist E."/>
            <person name="Lipzen A.M."/>
            <person name="Lu C.W."/>
            <person name="De Luna E."/>
            <person name="Martienssen R.A."/>
            <person name="Minamino N."/>
            <person name="Mizutani M."/>
            <person name="Mizutani M."/>
            <person name="Mochizuki N."/>
            <person name="Monte I."/>
            <person name="Mosher R."/>
            <person name="Nagasaki H."/>
            <person name="Nakagami H."/>
            <person name="Naramoto S."/>
            <person name="Nishitani K."/>
            <person name="Ohtani M."/>
            <person name="Okamoto T."/>
            <person name="Okumura M."/>
            <person name="Phillips J."/>
            <person name="Pollak B."/>
            <person name="Reinders A."/>
            <person name="Rovekamp M."/>
            <person name="Sano R."/>
            <person name="Sawa S."/>
            <person name="Schmid M.W."/>
            <person name="Shirakawa M."/>
            <person name="Solano R."/>
            <person name="Spunde A."/>
            <person name="Suetsugu N."/>
            <person name="Sugano S."/>
            <person name="Sugiyama A."/>
            <person name="Sun R."/>
            <person name="Suzuki Y."/>
            <person name="Takenaka M."/>
            <person name="Takezawa D."/>
            <person name="Tomogane H."/>
            <person name="Tsuzuki M."/>
            <person name="Ueda T."/>
            <person name="Umeda M."/>
            <person name="Ward J.M."/>
            <person name="Watanabe Y."/>
            <person name="Yazaki K."/>
            <person name="Yokoyama R."/>
            <person name="Yoshitake Y."/>
            <person name="Yotsui I."/>
            <person name="Zachgo S."/>
            <person name="Schmutz J."/>
        </authorList>
    </citation>
    <scope>NUCLEOTIDE SEQUENCE [LARGE SCALE GENOMIC DNA]</scope>
    <source>
        <strain evidence="4">Tak-1</strain>
    </source>
</reference>
<dbReference type="InterPro" id="IPR036526">
    <property type="entry name" value="C-N_Hydrolase_sf"/>
</dbReference>
<dbReference type="GO" id="GO:0016811">
    <property type="term" value="F:hydrolase activity, acting on carbon-nitrogen (but not peptide) bonds, in linear amides"/>
    <property type="evidence" value="ECO:0007669"/>
    <property type="project" value="InterPro"/>
</dbReference>
<accession>A0A2R6WSD0</accession>
<dbReference type="FunFam" id="3.60.110.10:FF:000005">
    <property type="entry name" value="nitrilase homolog 1 isoform X1"/>
    <property type="match status" value="1"/>
</dbReference>
<dbReference type="PROSITE" id="PS50263">
    <property type="entry name" value="CN_HYDROLASE"/>
    <property type="match status" value="1"/>
</dbReference>
<dbReference type="InterPro" id="IPR045254">
    <property type="entry name" value="Nit1/2_C-N_Hydrolase"/>
</dbReference>
<dbReference type="PANTHER" id="PTHR23088">
    <property type="entry name" value="NITRILASE-RELATED"/>
    <property type="match status" value="1"/>
</dbReference>
<organism evidence="3 4">
    <name type="scientific">Marchantia polymorpha</name>
    <name type="common">Common liverwort</name>
    <name type="synonym">Marchantia aquatica</name>
    <dbReference type="NCBI Taxonomy" id="3197"/>
    <lineage>
        <taxon>Eukaryota</taxon>
        <taxon>Viridiplantae</taxon>
        <taxon>Streptophyta</taxon>
        <taxon>Embryophyta</taxon>
        <taxon>Marchantiophyta</taxon>
        <taxon>Marchantiopsida</taxon>
        <taxon>Marchantiidae</taxon>
        <taxon>Marchantiales</taxon>
        <taxon>Marchantiaceae</taxon>
        <taxon>Marchantia</taxon>
    </lineage>
</organism>
<dbReference type="CDD" id="cd07572">
    <property type="entry name" value="nit"/>
    <property type="match status" value="1"/>
</dbReference>
<dbReference type="EMBL" id="KZ772733">
    <property type="protein sequence ID" value="PTQ36733.1"/>
    <property type="molecule type" value="Genomic_DNA"/>
</dbReference>
<dbReference type="OMA" id="MRVAVCQ"/>
<sequence length="326" mass="34970">MASAAALGGFARFYCRAGVAAEIPKRASMAKPSNLLKVAVGQMTASADIQSNFQTCAGLVQEAVAAGAKLLSLPECFSFIGSKEGESLSIAEPLDGPIMKSYQNLAREAGLWLSLGGFQEKGPDAGHLYNTHVVLDDAGGVRGVYRKIHLFDVDVPGGPVLKESRSTAPGSDIIAVDSPIGKLGLTVCYDLRFPELYQQLRFQENAQILLVPSAFTKKTGEAHWEILLRARAVETQCYVIAAAQAGKHNEKRESYGDALIIDPWGTVIARCADKEATGIAVAELDHQFLESVRQRMPIGQHRRYDIYGHSSGGAIGTTPHEVTSSL</sequence>
<evidence type="ECO:0000259" key="2">
    <source>
        <dbReference type="PROSITE" id="PS50263"/>
    </source>
</evidence>
<proteinExistence type="predicted"/>
<dbReference type="SUPFAM" id="SSF56317">
    <property type="entry name" value="Carbon-nitrogen hydrolase"/>
    <property type="match status" value="1"/>
</dbReference>
<dbReference type="Gene3D" id="3.60.110.10">
    <property type="entry name" value="Carbon-nitrogen hydrolase"/>
    <property type="match status" value="1"/>
</dbReference>
<dbReference type="InterPro" id="IPR003010">
    <property type="entry name" value="C-N_Hydrolase"/>
</dbReference>
<gene>
    <name evidence="3" type="ORF">MARPO_0061s0014</name>
</gene>
<evidence type="ECO:0000313" key="3">
    <source>
        <dbReference type="EMBL" id="PTQ36733.1"/>
    </source>
</evidence>
<evidence type="ECO:0000313" key="4">
    <source>
        <dbReference type="Proteomes" id="UP000244005"/>
    </source>
</evidence>